<organism evidence="1 2">
    <name type="scientific">Candidatus Lumbricidiphila eiseniae</name>
    <dbReference type="NCBI Taxonomy" id="1969409"/>
    <lineage>
        <taxon>Bacteria</taxon>
        <taxon>Bacillati</taxon>
        <taxon>Actinomycetota</taxon>
        <taxon>Actinomycetes</taxon>
        <taxon>Micrococcales</taxon>
        <taxon>Microbacteriaceae</taxon>
        <taxon>Candidatus Lumbricidiphila</taxon>
    </lineage>
</organism>
<accession>A0A2A6FP02</accession>
<evidence type="ECO:0000313" key="2">
    <source>
        <dbReference type="Proteomes" id="UP000219994"/>
    </source>
</evidence>
<reference evidence="2" key="1">
    <citation type="submission" date="2017-03" db="EMBL/GenBank/DDBJ databases">
        <authorList>
            <person name="Lund M.B."/>
        </authorList>
    </citation>
    <scope>NUCLEOTIDE SEQUENCE [LARGE SCALE GENOMIC DNA]</scope>
</reference>
<sequence>MSESEAPRPEVSESWTPPRPEWSRVALRQDLLDLAEDMRAWVGHPVPSVVWADQTELVAALVASGRWDIDSGVAWLEAGRAALVCEL</sequence>
<name>A0A2A6FP02_9MICO</name>
<evidence type="ECO:0000313" key="1">
    <source>
        <dbReference type="EMBL" id="PDQ34123.1"/>
    </source>
</evidence>
<dbReference type="Proteomes" id="UP000219994">
    <property type="component" value="Unassembled WGS sequence"/>
</dbReference>
<dbReference type="AlphaFoldDB" id="A0A2A6FP02"/>
<comment type="caution">
    <text evidence="1">The sequence shown here is derived from an EMBL/GenBank/DDBJ whole genome shotgun (WGS) entry which is preliminary data.</text>
</comment>
<dbReference type="EMBL" id="NAEP01000069">
    <property type="protein sequence ID" value="PDQ34123.1"/>
    <property type="molecule type" value="Genomic_DNA"/>
</dbReference>
<gene>
    <name evidence="1" type="ORF">B5766_12890</name>
</gene>
<proteinExistence type="predicted"/>
<protein>
    <submittedName>
        <fullName evidence="1">Uncharacterized protein</fullName>
    </submittedName>
</protein>